<dbReference type="EMBL" id="UINC01114296">
    <property type="protein sequence ID" value="SVC84503.1"/>
    <property type="molecule type" value="Genomic_DNA"/>
</dbReference>
<evidence type="ECO:0000313" key="1">
    <source>
        <dbReference type="EMBL" id="SVC84503.1"/>
    </source>
</evidence>
<feature type="non-terminal residue" evidence="1">
    <location>
        <position position="1"/>
    </location>
</feature>
<gene>
    <name evidence="1" type="ORF">METZ01_LOCUS337357</name>
</gene>
<protein>
    <submittedName>
        <fullName evidence="1">Uncharacterized protein</fullName>
    </submittedName>
</protein>
<reference evidence="1" key="1">
    <citation type="submission" date="2018-05" db="EMBL/GenBank/DDBJ databases">
        <authorList>
            <person name="Lanie J.A."/>
            <person name="Ng W.-L."/>
            <person name="Kazmierczak K.M."/>
            <person name="Andrzejewski T.M."/>
            <person name="Davidsen T.M."/>
            <person name="Wayne K.J."/>
            <person name="Tettelin H."/>
            <person name="Glass J.I."/>
            <person name="Rusch D."/>
            <person name="Podicherti R."/>
            <person name="Tsui H.-C.T."/>
            <person name="Winkler M.E."/>
        </authorList>
    </citation>
    <scope>NUCLEOTIDE SEQUENCE</scope>
</reference>
<feature type="non-terminal residue" evidence="1">
    <location>
        <position position="51"/>
    </location>
</feature>
<name>A0A382QG55_9ZZZZ</name>
<organism evidence="1">
    <name type="scientific">marine metagenome</name>
    <dbReference type="NCBI Taxonomy" id="408172"/>
    <lineage>
        <taxon>unclassified sequences</taxon>
        <taxon>metagenomes</taxon>
        <taxon>ecological metagenomes</taxon>
    </lineage>
</organism>
<dbReference type="AlphaFoldDB" id="A0A382QG55"/>
<proteinExistence type="predicted"/>
<accession>A0A382QG55</accession>
<sequence length="51" mass="5556">PSCAEEGFGSAFSRFLKDGYRILNDNRPFISLASPATINVNPRSSGEQQPL</sequence>